<dbReference type="AlphaFoldDB" id="E3LZF8"/>
<dbReference type="OMA" id="CFMDAEH"/>
<name>E3LZF8_CAERE</name>
<evidence type="ECO:0000313" key="2">
    <source>
        <dbReference type="Proteomes" id="UP000008281"/>
    </source>
</evidence>
<dbReference type="FunCoup" id="E3LZF8">
    <property type="interactions" value="294"/>
</dbReference>
<proteinExistence type="predicted"/>
<dbReference type="GO" id="GO:0003688">
    <property type="term" value="F:DNA replication origin binding"/>
    <property type="evidence" value="ECO:0007669"/>
    <property type="project" value="TreeGrafter"/>
</dbReference>
<protein>
    <submittedName>
        <fullName evidence="1">Uncharacterized protein</fullName>
    </submittedName>
</protein>
<reference evidence="1" key="1">
    <citation type="submission" date="2007-07" db="EMBL/GenBank/DDBJ databases">
        <title>PCAP assembly of the Caenorhabditis remanei genome.</title>
        <authorList>
            <consortium name="The Caenorhabditis remanei Sequencing Consortium"/>
            <person name="Wilson R.K."/>
        </authorList>
    </citation>
    <scope>NUCLEOTIDE SEQUENCE [LARGE SCALE GENOMIC DNA]</scope>
    <source>
        <strain evidence="1">PB4641</strain>
    </source>
</reference>
<dbReference type="EMBL" id="DS268419">
    <property type="protein sequence ID" value="EFO86732.1"/>
    <property type="molecule type" value="Genomic_DNA"/>
</dbReference>
<dbReference type="eggNOG" id="ENOG502SV9U">
    <property type="taxonomic scope" value="Eukaryota"/>
</dbReference>
<dbReference type="InterPro" id="IPR016527">
    <property type="entry name" value="ORC4"/>
</dbReference>
<dbReference type="STRING" id="31234.E3LZF8"/>
<dbReference type="PANTHER" id="PTHR12087:SF0">
    <property type="entry name" value="ORIGIN RECOGNITION COMPLEX SUBUNIT 4"/>
    <property type="match status" value="1"/>
</dbReference>
<keyword evidence="2" id="KW-1185">Reference proteome</keyword>
<dbReference type="PANTHER" id="PTHR12087">
    <property type="entry name" value="ORIGIN RECOGNITION COMPLEX SUBUNIT 4"/>
    <property type="match status" value="1"/>
</dbReference>
<sequence length="398" mass="46594">MLNEADKKSIKENAQKALDILDDQVFGLSEQERQIHNIVYDFLQSKDGKCCLLEGGVFSMQELSIYYSGERNCGRESILQKVMNKFRKELRVINAGFVAADPNYQQELAREGDDGYSVFLIRDADKLITPQQQKFLYTMVDKATHYSWLVFFSISRQDFAQNLQKQATSRIPKVQVSFDMTHDFDEFCSTMQKFLIPTECEKDERYTKFILSLKLEKKLKPVFQTSQYVTLKQLAAQLLMLFGYYCENNEDWNTTVINKKVDELVEECFPYHNEKSILLKDQTLRSQSVFLCVWKLLQDKESEGLLLVPKTSYRNVFLAYKKLANNYYKPLDVRSDIYVYRELDHLVTMGLLKADESTNVTNTSFRKIWLHFNNKIVQETIPQLSLPERINVFLDTVL</sequence>
<dbReference type="Proteomes" id="UP000008281">
    <property type="component" value="Unassembled WGS sequence"/>
</dbReference>
<dbReference type="HOGENOM" id="CLU_714197_0_0_1"/>
<dbReference type="GO" id="GO:0006270">
    <property type="term" value="P:DNA replication initiation"/>
    <property type="evidence" value="ECO:0007669"/>
    <property type="project" value="TreeGrafter"/>
</dbReference>
<dbReference type="OrthoDB" id="343623at2759"/>
<dbReference type="GO" id="GO:0005664">
    <property type="term" value="C:nuclear origin of replication recognition complex"/>
    <property type="evidence" value="ECO:0007669"/>
    <property type="project" value="TreeGrafter"/>
</dbReference>
<evidence type="ECO:0000313" key="1">
    <source>
        <dbReference type="EMBL" id="EFO86732.1"/>
    </source>
</evidence>
<gene>
    <name evidence="1" type="ORF">CRE_04615</name>
</gene>
<organism evidence="2">
    <name type="scientific">Caenorhabditis remanei</name>
    <name type="common">Caenorhabditis vulgaris</name>
    <dbReference type="NCBI Taxonomy" id="31234"/>
    <lineage>
        <taxon>Eukaryota</taxon>
        <taxon>Metazoa</taxon>
        <taxon>Ecdysozoa</taxon>
        <taxon>Nematoda</taxon>
        <taxon>Chromadorea</taxon>
        <taxon>Rhabditida</taxon>
        <taxon>Rhabditina</taxon>
        <taxon>Rhabditomorpha</taxon>
        <taxon>Rhabditoidea</taxon>
        <taxon>Rhabditidae</taxon>
        <taxon>Peloderinae</taxon>
        <taxon>Caenorhabditis</taxon>
    </lineage>
</organism>
<accession>E3LZF8</accession>
<dbReference type="InParanoid" id="E3LZF8"/>